<evidence type="ECO:0000313" key="3">
    <source>
        <dbReference type="Proteomes" id="UP000619244"/>
    </source>
</evidence>
<keyword evidence="3" id="KW-1185">Reference proteome</keyword>
<dbReference type="AlphaFoldDB" id="A0A918U740"/>
<proteinExistence type="predicted"/>
<sequence>MAIVGGLDVHRGQITFDCLDSDSGQVQRGRIVPATRDRFRAWLRELPRPAVPAVEGCTGWRFIVEECRAAGVEVQLAEPPDTAAADGPKHRARTDRADAAKIRHLPAEDRLPHRPRPRVPRSHPGSLLHPERTRTDPRYHQCQQLQRPAGRLGSSWTARQTRPRPMHDP</sequence>
<protein>
    <recommendedName>
        <fullName evidence="4">Transposase</fullName>
    </recommendedName>
</protein>
<feature type="region of interest" description="Disordered" evidence="1">
    <location>
        <begin position="75"/>
        <end position="169"/>
    </location>
</feature>
<dbReference type="RefSeq" id="WP_229919686.1">
    <property type="nucleotide sequence ID" value="NZ_BMVU01000049.1"/>
</dbReference>
<reference evidence="2" key="2">
    <citation type="submission" date="2020-09" db="EMBL/GenBank/DDBJ databases">
        <authorList>
            <person name="Sun Q."/>
            <person name="Ohkuma M."/>
        </authorList>
    </citation>
    <scope>NUCLEOTIDE SEQUENCE</scope>
    <source>
        <strain evidence="2">JCM 4790</strain>
    </source>
</reference>
<feature type="compositionally biased region" description="Basic and acidic residues" evidence="1">
    <location>
        <begin position="129"/>
        <end position="139"/>
    </location>
</feature>
<reference evidence="2" key="1">
    <citation type="journal article" date="2014" name="Int. J. Syst. Evol. Microbiol.">
        <title>Complete genome sequence of Corynebacterium casei LMG S-19264T (=DSM 44701T), isolated from a smear-ripened cheese.</title>
        <authorList>
            <consortium name="US DOE Joint Genome Institute (JGI-PGF)"/>
            <person name="Walter F."/>
            <person name="Albersmeier A."/>
            <person name="Kalinowski J."/>
            <person name="Ruckert C."/>
        </authorList>
    </citation>
    <scope>NUCLEOTIDE SEQUENCE</scope>
    <source>
        <strain evidence="2">JCM 4790</strain>
    </source>
</reference>
<evidence type="ECO:0000256" key="1">
    <source>
        <dbReference type="SAM" id="MobiDB-lite"/>
    </source>
</evidence>
<gene>
    <name evidence="2" type="ORF">GCM10010358_65990</name>
</gene>
<comment type="caution">
    <text evidence="2">The sequence shown here is derived from an EMBL/GenBank/DDBJ whole genome shotgun (WGS) entry which is preliminary data.</text>
</comment>
<dbReference type="EMBL" id="BMVU01000049">
    <property type="protein sequence ID" value="GGY03034.1"/>
    <property type="molecule type" value="Genomic_DNA"/>
</dbReference>
<evidence type="ECO:0000313" key="2">
    <source>
        <dbReference type="EMBL" id="GGY03034.1"/>
    </source>
</evidence>
<dbReference type="Proteomes" id="UP000619244">
    <property type="component" value="Unassembled WGS sequence"/>
</dbReference>
<evidence type="ECO:0008006" key="4">
    <source>
        <dbReference type="Google" id="ProtNLM"/>
    </source>
</evidence>
<feature type="compositionally biased region" description="Basic and acidic residues" evidence="1">
    <location>
        <begin position="94"/>
        <end position="112"/>
    </location>
</feature>
<accession>A0A918U740</accession>
<organism evidence="2 3">
    <name type="scientific">Streptomyces minutiscleroticus</name>
    <dbReference type="NCBI Taxonomy" id="68238"/>
    <lineage>
        <taxon>Bacteria</taxon>
        <taxon>Bacillati</taxon>
        <taxon>Actinomycetota</taxon>
        <taxon>Actinomycetes</taxon>
        <taxon>Kitasatosporales</taxon>
        <taxon>Streptomycetaceae</taxon>
        <taxon>Streptomyces</taxon>
    </lineage>
</organism>
<name>A0A918U740_9ACTN</name>